<organism evidence="1 2">
    <name type="scientific">Carnobacterium maltaromaticum LMA28</name>
    <dbReference type="NCBI Taxonomy" id="1234679"/>
    <lineage>
        <taxon>Bacteria</taxon>
        <taxon>Bacillati</taxon>
        <taxon>Bacillota</taxon>
        <taxon>Bacilli</taxon>
        <taxon>Lactobacillales</taxon>
        <taxon>Carnobacteriaceae</taxon>
        <taxon>Carnobacterium</taxon>
    </lineage>
</organism>
<gene>
    <name evidence="1" type="ORF">BN424_3286</name>
</gene>
<name>K8E740_CARML</name>
<evidence type="ECO:0000313" key="2">
    <source>
        <dbReference type="Proteomes" id="UP000000212"/>
    </source>
</evidence>
<dbReference type="AlphaFoldDB" id="K8E740"/>
<evidence type="ECO:0000313" key="1">
    <source>
        <dbReference type="EMBL" id="CCO12707.2"/>
    </source>
</evidence>
<proteinExistence type="predicted"/>
<protein>
    <submittedName>
        <fullName evidence="1">Uncharacterized protein</fullName>
    </submittedName>
</protein>
<dbReference type="HOGENOM" id="CLU_2435440_0_0_9"/>
<dbReference type="KEGG" id="cml:BN424_3286"/>
<dbReference type="STRING" id="1234679.BN424_3286"/>
<accession>K8E740</accession>
<dbReference type="Proteomes" id="UP000000212">
    <property type="component" value="Chromosome"/>
</dbReference>
<dbReference type="EMBL" id="HE999757">
    <property type="protein sequence ID" value="CCO12707.2"/>
    <property type="molecule type" value="Genomic_DNA"/>
</dbReference>
<reference evidence="2" key="1">
    <citation type="journal article" date="2013" name="Genome Announc.">
        <title>Complete Chromosome Sequence of Carnobacterium maltaromaticum LMA 28.</title>
        <authorList>
            <person name="Cailliez-Grimal C."/>
            <person name="Chaillou S."/>
            <person name="Anba-Mondoloni J."/>
            <person name="Loux V."/>
            <person name="Afzal M.I."/>
            <person name="Rahman A."/>
            <person name="Kergourlay G."/>
            <person name="Champomier-Verges M.C."/>
            <person name="Zagorec M."/>
            <person name="Dalgaard P."/>
            <person name="Leisner J.J."/>
            <person name="Prevost H."/>
            <person name="Revol-Junelles A.M."/>
            <person name="Borges F."/>
        </authorList>
    </citation>
    <scope>NUCLEOTIDE SEQUENCE</scope>
    <source>
        <strain evidence="2">LMA28</strain>
    </source>
</reference>
<keyword evidence="2" id="KW-1185">Reference proteome</keyword>
<dbReference type="RefSeq" id="WP_015077680.1">
    <property type="nucleotide sequence ID" value="NC_019425.2"/>
</dbReference>
<sequence>MADGMSLDIQQMMTALDLTDKKMNTGVNKALKLSAEPLKDSITRGTPVSTNARHKYGEGHAKDDVVITNVKGGATDEKHVDVGYKKRIGA</sequence>